<comment type="caution">
    <text evidence="3">The sequence shown here is derived from an EMBL/GenBank/DDBJ whole genome shotgun (WGS) entry which is preliminary data.</text>
</comment>
<accession>V6TA62</accession>
<dbReference type="AlphaFoldDB" id="V6TA62"/>
<keyword evidence="1" id="KW-0175">Coiled coil</keyword>
<protein>
    <submittedName>
        <fullName evidence="3">Uncharacterized protein</fullName>
    </submittedName>
</protein>
<dbReference type="VEuPathDB" id="GiardiaDB:GL50581_2842"/>
<evidence type="ECO:0000313" key="3">
    <source>
        <dbReference type="EMBL" id="ESU35768.1"/>
    </source>
</evidence>
<dbReference type="Proteomes" id="UP000018320">
    <property type="component" value="Unassembled WGS sequence"/>
</dbReference>
<evidence type="ECO:0000256" key="2">
    <source>
        <dbReference type="SAM" id="MobiDB-lite"/>
    </source>
</evidence>
<feature type="region of interest" description="Disordered" evidence="2">
    <location>
        <begin position="253"/>
        <end position="309"/>
    </location>
</feature>
<feature type="coiled-coil region" evidence="1">
    <location>
        <begin position="197"/>
        <end position="245"/>
    </location>
</feature>
<organism evidence="3 4">
    <name type="scientific">Giardia intestinalis</name>
    <name type="common">Giardia lamblia</name>
    <dbReference type="NCBI Taxonomy" id="5741"/>
    <lineage>
        <taxon>Eukaryota</taxon>
        <taxon>Metamonada</taxon>
        <taxon>Diplomonadida</taxon>
        <taxon>Hexamitidae</taxon>
        <taxon>Giardiinae</taxon>
        <taxon>Giardia</taxon>
    </lineage>
</organism>
<feature type="compositionally biased region" description="Basic and acidic residues" evidence="2">
    <location>
        <begin position="267"/>
        <end position="282"/>
    </location>
</feature>
<gene>
    <name evidence="3" type="ORF">DHA2_15067</name>
</gene>
<sequence>MRYQQLESLSAGETDPPSHKNWNLKVSKLYHCMDTAKAYSTANTGLIDGLDGEVKNRLATQTRIEPGKARALIVKQESTIQALEARIKDLESELTTAELSLARREILHNKEVERLRERLSIYEPDGEPADTALTENIQHLRSTLQEKLKSLEEVASERVRIAVIESRLHAKPSFKTLAEKKDESARKTRDELRNDFIKRLNEEKAELSASLEAEVQKNNSLNKEIGDLRNMIAVLRSDLKKLVQEQVITQRAQNFEGISPHKASPPRPDDDSKYPYSKDADRSVVGSQRQRSRNSTQIGQLGSERPEFSASGQTAFMSTQHTSLPVIAGALANGSGPGRKAQQAGTLYGHNDILATIANAESPTNHSPTLCRSVGRGEAIRQQQEIRTLKQRLIILMRSIDDLKDELKCIIGATLLSMREAGLHHVLSDHSYTLTETERLRFCGCLANNPPIILALIRLAQAAILPPRGQGQEPAEDTKITRRLPLLCTELDTRRLCGLEKSISPPRRRIEPVIPFDE</sequence>
<proteinExistence type="predicted"/>
<feature type="compositionally biased region" description="Low complexity" evidence="2">
    <location>
        <begin position="283"/>
        <end position="295"/>
    </location>
</feature>
<dbReference type="VEuPathDB" id="GiardiaDB:QR46_1247"/>
<reference evidence="3 4" key="2">
    <citation type="journal article" date="2013" name="Genome Biol. Evol.">
        <title>Genome sequencing of Giardia lamblia genotypes A2 and B isolates (DH and GS) and comparative analysis with the genomes of genotypes A1 and E (WB and Pig).</title>
        <authorList>
            <person name="Adam R.D."/>
            <person name="Dahlstrom E.W."/>
            <person name="Martens C.A."/>
            <person name="Bruno D.P."/>
            <person name="Barbian K.D."/>
            <person name="Ricklefs S.M."/>
            <person name="Hernandez M.M."/>
            <person name="Narla N.P."/>
            <person name="Patel R.B."/>
            <person name="Porcella S.F."/>
            <person name="Nash T.E."/>
        </authorList>
    </citation>
    <scope>NUCLEOTIDE SEQUENCE [LARGE SCALE GENOMIC DNA]</scope>
    <source>
        <strain evidence="3 4">DH</strain>
    </source>
</reference>
<dbReference type="VEuPathDB" id="GiardiaDB:GL50803_0015067"/>
<dbReference type="VEuPathDB" id="GiardiaDB:DHA2_15067"/>
<reference evidence="4" key="1">
    <citation type="submission" date="2012-02" db="EMBL/GenBank/DDBJ databases">
        <title>Genome sequencing of Giardia lamblia Genotypes A2 and B isolates (DH and GS) and comparative analysis with the genomes of Genotypes A1 and E (WB and Pig).</title>
        <authorList>
            <person name="Adam R."/>
            <person name="Dahlstrom E."/>
            <person name="Martens C."/>
            <person name="Bruno D."/>
            <person name="Barbian K."/>
            <person name="Porcella S.F."/>
            <person name="Nash T."/>
        </authorList>
    </citation>
    <scope>NUCLEOTIDE SEQUENCE</scope>
    <source>
        <strain evidence="4">DH</strain>
    </source>
</reference>
<evidence type="ECO:0000256" key="1">
    <source>
        <dbReference type="SAM" id="Coils"/>
    </source>
</evidence>
<dbReference type="EMBL" id="AHGT01000069">
    <property type="protein sequence ID" value="ESU35768.1"/>
    <property type="molecule type" value="Genomic_DNA"/>
</dbReference>
<name>V6TA62_GIAIN</name>
<evidence type="ECO:0000313" key="4">
    <source>
        <dbReference type="Proteomes" id="UP000018320"/>
    </source>
</evidence>
<feature type="coiled-coil region" evidence="1">
    <location>
        <begin position="73"/>
        <end position="100"/>
    </location>
</feature>